<accession>A0ABR4CMN6</accession>
<dbReference type="EMBL" id="JAZHXI010000005">
    <property type="protein sequence ID" value="KAL2071229.1"/>
    <property type="molecule type" value="Genomic_DNA"/>
</dbReference>
<protein>
    <submittedName>
        <fullName evidence="1">Uncharacterized protein</fullName>
    </submittedName>
</protein>
<gene>
    <name evidence="1" type="ORF">VTL71DRAFT_12464</name>
</gene>
<keyword evidence="2" id="KW-1185">Reference proteome</keyword>
<evidence type="ECO:0000313" key="1">
    <source>
        <dbReference type="EMBL" id="KAL2071229.1"/>
    </source>
</evidence>
<evidence type="ECO:0000313" key="2">
    <source>
        <dbReference type="Proteomes" id="UP001595075"/>
    </source>
</evidence>
<organism evidence="1 2">
    <name type="scientific">Oculimacula yallundae</name>
    <dbReference type="NCBI Taxonomy" id="86028"/>
    <lineage>
        <taxon>Eukaryota</taxon>
        <taxon>Fungi</taxon>
        <taxon>Dikarya</taxon>
        <taxon>Ascomycota</taxon>
        <taxon>Pezizomycotina</taxon>
        <taxon>Leotiomycetes</taxon>
        <taxon>Helotiales</taxon>
        <taxon>Ploettnerulaceae</taxon>
        <taxon>Oculimacula</taxon>
    </lineage>
</organism>
<name>A0ABR4CMN6_9HELO</name>
<dbReference type="Proteomes" id="UP001595075">
    <property type="component" value="Unassembled WGS sequence"/>
</dbReference>
<proteinExistence type="predicted"/>
<comment type="caution">
    <text evidence="1">The sequence shown here is derived from an EMBL/GenBank/DDBJ whole genome shotgun (WGS) entry which is preliminary data.</text>
</comment>
<sequence>MHCVTIIFSTQACYSGIIHQSIGIVHRCDWRPFAKPARSQHHTLRIKGPTHLFTRPSTVHFYRLYLHACSASQRSASHRIRHAIHPCHSLHVIQIAF</sequence>
<reference evidence="1 2" key="1">
    <citation type="journal article" date="2024" name="Commun. Biol.">
        <title>Comparative genomic analysis of thermophilic fungi reveals convergent evolutionary adaptations and gene losses.</title>
        <authorList>
            <person name="Steindorff A.S."/>
            <person name="Aguilar-Pontes M.V."/>
            <person name="Robinson A.J."/>
            <person name="Andreopoulos B."/>
            <person name="LaButti K."/>
            <person name="Kuo A."/>
            <person name="Mondo S."/>
            <person name="Riley R."/>
            <person name="Otillar R."/>
            <person name="Haridas S."/>
            <person name="Lipzen A."/>
            <person name="Grimwood J."/>
            <person name="Schmutz J."/>
            <person name="Clum A."/>
            <person name="Reid I.D."/>
            <person name="Moisan M.C."/>
            <person name="Butler G."/>
            <person name="Nguyen T.T.M."/>
            <person name="Dewar K."/>
            <person name="Conant G."/>
            <person name="Drula E."/>
            <person name="Henrissat B."/>
            <person name="Hansel C."/>
            <person name="Singer S."/>
            <person name="Hutchinson M.I."/>
            <person name="de Vries R.P."/>
            <person name="Natvig D.O."/>
            <person name="Powell A.J."/>
            <person name="Tsang A."/>
            <person name="Grigoriev I.V."/>
        </authorList>
    </citation>
    <scope>NUCLEOTIDE SEQUENCE [LARGE SCALE GENOMIC DNA]</scope>
    <source>
        <strain evidence="1 2">CBS 494.80</strain>
    </source>
</reference>